<proteinExistence type="predicted"/>
<organism evidence="2 3">
    <name type="scientific">Simiduia curdlanivorans</name>
    <dbReference type="NCBI Taxonomy" id="1492769"/>
    <lineage>
        <taxon>Bacteria</taxon>
        <taxon>Pseudomonadati</taxon>
        <taxon>Pseudomonadota</taxon>
        <taxon>Gammaproteobacteria</taxon>
        <taxon>Cellvibrionales</taxon>
        <taxon>Cellvibrionaceae</taxon>
        <taxon>Simiduia</taxon>
    </lineage>
</organism>
<dbReference type="InterPro" id="IPR017956">
    <property type="entry name" value="AT_hook_DNA-bd_motif"/>
</dbReference>
<comment type="caution">
    <text evidence="2">The sequence shown here is derived from an EMBL/GenBank/DDBJ whole genome shotgun (WGS) entry which is preliminary data.</text>
</comment>
<protein>
    <submittedName>
        <fullName evidence="2">Uncharacterized protein</fullName>
    </submittedName>
</protein>
<dbReference type="EMBL" id="JBHSCX010000004">
    <property type="protein sequence ID" value="MFC4361790.1"/>
    <property type="molecule type" value="Genomic_DNA"/>
</dbReference>
<dbReference type="RefSeq" id="WP_290263779.1">
    <property type="nucleotide sequence ID" value="NZ_JAUFQG010000006.1"/>
</dbReference>
<dbReference type="Proteomes" id="UP001595840">
    <property type="component" value="Unassembled WGS sequence"/>
</dbReference>
<sequence>MKVVIALRASNASQARQLLAEQACEIHKSRFESQEPALRNLIDGLYRRGLDVELQGASLAWFLVEGSLTPTQWLEQSAVAICFSFEWFQQQAAQIRYLKGIAYCDAAAGWAQLLPLDGTAPSVAQPEGKLDWQGLAVELAPELLALKKSEQSARVNDVLPVVSSGQDCLPEDSNSPDSVVTFKQNSARKIVGKLLTATKNIAKRKPKADAISDAQDENSLLVASKADASETSNSGADVAGQPVVKKRGRPRKNPEQLLNAGVDLERIESADVRAVVEQQVIVGAEVVGLVEPVAAPKKRGRPRKVVAPVEPEVDEEQLDLFV</sequence>
<dbReference type="SMART" id="SM00384">
    <property type="entry name" value="AT_hook"/>
    <property type="match status" value="2"/>
</dbReference>
<accession>A0ABV8V1M0</accession>
<keyword evidence="3" id="KW-1185">Reference proteome</keyword>
<evidence type="ECO:0000313" key="2">
    <source>
        <dbReference type="EMBL" id="MFC4361790.1"/>
    </source>
</evidence>
<feature type="region of interest" description="Disordered" evidence="1">
    <location>
        <begin position="225"/>
        <end position="255"/>
    </location>
</feature>
<gene>
    <name evidence="2" type="ORF">ACFOX3_05715</name>
</gene>
<dbReference type="Pfam" id="PF02178">
    <property type="entry name" value="AT_hook"/>
    <property type="match status" value="2"/>
</dbReference>
<reference evidence="3" key="1">
    <citation type="journal article" date="2019" name="Int. J. Syst. Evol. Microbiol.">
        <title>The Global Catalogue of Microorganisms (GCM) 10K type strain sequencing project: providing services to taxonomists for standard genome sequencing and annotation.</title>
        <authorList>
            <consortium name="The Broad Institute Genomics Platform"/>
            <consortium name="The Broad Institute Genome Sequencing Center for Infectious Disease"/>
            <person name="Wu L."/>
            <person name="Ma J."/>
        </authorList>
    </citation>
    <scope>NUCLEOTIDE SEQUENCE [LARGE SCALE GENOMIC DNA]</scope>
    <source>
        <strain evidence="3">CECT 8570</strain>
    </source>
</reference>
<evidence type="ECO:0000313" key="3">
    <source>
        <dbReference type="Proteomes" id="UP001595840"/>
    </source>
</evidence>
<name>A0ABV8V1M0_9GAMM</name>
<evidence type="ECO:0000256" key="1">
    <source>
        <dbReference type="SAM" id="MobiDB-lite"/>
    </source>
</evidence>